<proteinExistence type="predicted"/>
<dbReference type="GO" id="GO:0019748">
    <property type="term" value="P:secondary metabolic process"/>
    <property type="evidence" value="ECO:0007669"/>
    <property type="project" value="TreeGrafter"/>
</dbReference>
<dbReference type="OrthoDB" id="9799024at2"/>
<evidence type="ECO:0000313" key="4">
    <source>
        <dbReference type="EMBL" id="EZP66568.1"/>
    </source>
</evidence>
<dbReference type="GO" id="GO:0016831">
    <property type="term" value="F:carboxy-lyase activity"/>
    <property type="evidence" value="ECO:0007669"/>
    <property type="project" value="InterPro"/>
</dbReference>
<organism evidence="4 5">
    <name type="scientific">Novosphingobium resinovorum</name>
    <dbReference type="NCBI Taxonomy" id="158500"/>
    <lineage>
        <taxon>Bacteria</taxon>
        <taxon>Pseudomonadati</taxon>
        <taxon>Pseudomonadota</taxon>
        <taxon>Alphaproteobacteria</taxon>
        <taxon>Sphingomonadales</taxon>
        <taxon>Sphingomonadaceae</taxon>
        <taxon>Novosphingobium</taxon>
    </lineage>
</organism>
<dbReference type="Pfam" id="PF04909">
    <property type="entry name" value="Amidohydro_2"/>
    <property type="match status" value="1"/>
</dbReference>
<dbReference type="InterPro" id="IPR032466">
    <property type="entry name" value="Metal_Hydrolase"/>
</dbReference>
<keyword evidence="6" id="KW-1185">Reference proteome</keyword>
<dbReference type="RefSeq" id="WP_051587261.1">
    <property type="nucleotide sequence ID" value="NZ_CP017076.1"/>
</dbReference>
<dbReference type="InterPro" id="IPR006680">
    <property type="entry name" value="Amidohydro-rel"/>
</dbReference>
<dbReference type="GO" id="GO:0005737">
    <property type="term" value="C:cytoplasm"/>
    <property type="evidence" value="ECO:0007669"/>
    <property type="project" value="TreeGrafter"/>
</dbReference>
<evidence type="ECO:0000313" key="5">
    <source>
        <dbReference type="Proteomes" id="UP000024329"/>
    </source>
</evidence>
<name>A0A031IZC4_9SPHN</name>
<dbReference type="InterPro" id="IPR032465">
    <property type="entry name" value="ACMSD"/>
</dbReference>
<dbReference type="AlphaFoldDB" id="A0A031IZC4"/>
<reference evidence="4 5" key="1">
    <citation type="submission" date="2014-03" db="EMBL/GenBank/DDBJ databases">
        <title>Whole genome sequence of Novosphingobium resinovorum KF1.</title>
        <authorList>
            <person name="Gan H.M."/>
            <person name="Gan H.Y."/>
            <person name="Chew T.H."/>
            <person name="Savka M.A."/>
        </authorList>
    </citation>
    <scope>NUCLEOTIDE SEQUENCE [LARGE SCALE GENOMIC DNA]</scope>
    <source>
        <strain evidence="4 5">KF1</strain>
    </source>
</reference>
<geneLocation type="plasmid" evidence="3 6">
    <name>pSA1</name>
</geneLocation>
<dbReference type="EMBL" id="JFYZ01000097">
    <property type="protein sequence ID" value="EZP66568.1"/>
    <property type="molecule type" value="Genomic_DNA"/>
</dbReference>
<reference evidence="6" key="3">
    <citation type="journal article" date="2017" name="J. Biotechnol.">
        <title>Complete genome sequence of Novosphingobium resinovorum SA1, a versatile xenobiotic-degrading bacterium capable of utilizing sulfanilic acid.</title>
        <authorList>
            <person name="Hegedus B."/>
            <person name="Kos P.B."/>
            <person name="Balint B."/>
            <person name="Maroti G."/>
            <person name="Gan H.M."/>
            <person name="Perei K."/>
            <person name="Rakhely G."/>
        </authorList>
    </citation>
    <scope>NUCLEOTIDE SEQUENCE [LARGE SCALE GENOMIC DNA]</scope>
    <source>
        <strain evidence="6">SA1</strain>
    </source>
</reference>
<evidence type="ECO:0000256" key="1">
    <source>
        <dbReference type="ARBA" id="ARBA00023239"/>
    </source>
</evidence>
<feature type="domain" description="Amidohydrolase-related" evidence="2">
    <location>
        <begin position="24"/>
        <end position="394"/>
    </location>
</feature>
<protein>
    <recommendedName>
        <fullName evidence="2">Amidohydrolase-related domain-containing protein</fullName>
    </recommendedName>
</protein>
<dbReference type="EMBL" id="CP017076">
    <property type="protein sequence ID" value="AOR79219.1"/>
    <property type="molecule type" value="Genomic_DNA"/>
</dbReference>
<accession>A0A031IZC4</accession>
<dbReference type="Proteomes" id="UP000024329">
    <property type="component" value="Unassembled WGS sequence"/>
</dbReference>
<evidence type="ECO:0000259" key="2">
    <source>
        <dbReference type="Pfam" id="PF04909"/>
    </source>
</evidence>
<dbReference type="Gene3D" id="3.20.20.140">
    <property type="entry name" value="Metal-dependent hydrolases"/>
    <property type="match status" value="1"/>
</dbReference>
<dbReference type="PATRIC" id="fig|158500.4.peg.5828"/>
<dbReference type="KEGG" id="nre:BES08_20325"/>
<gene>
    <name evidence="3" type="ORF">BES08_20325</name>
    <name evidence="4" type="ORF">BV97_05754</name>
</gene>
<dbReference type="GO" id="GO:0016787">
    <property type="term" value="F:hydrolase activity"/>
    <property type="evidence" value="ECO:0007669"/>
    <property type="project" value="InterPro"/>
</dbReference>
<dbReference type="eggNOG" id="COG2159">
    <property type="taxonomic scope" value="Bacteria"/>
</dbReference>
<keyword evidence="1" id="KW-0456">Lyase</keyword>
<evidence type="ECO:0000313" key="6">
    <source>
        <dbReference type="Proteomes" id="UP000094626"/>
    </source>
</evidence>
<keyword evidence="3" id="KW-0614">Plasmid</keyword>
<dbReference type="SUPFAM" id="SSF51556">
    <property type="entry name" value="Metallo-dependent hydrolases"/>
    <property type="match status" value="1"/>
</dbReference>
<dbReference type="Proteomes" id="UP000094626">
    <property type="component" value="Plasmid pSA1"/>
</dbReference>
<dbReference type="PANTHER" id="PTHR21240">
    <property type="entry name" value="2-AMINO-3-CARBOXYLMUCONATE-6-SEMIALDEHYDE DECARBOXYLASE"/>
    <property type="match status" value="1"/>
</dbReference>
<evidence type="ECO:0000313" key="3">
    <source>
        <dbReference type="EMBL" id="AOR79219.1"/>
    </source>
</evidence>
<sequence>MTVLEKVDANRAIEAAPRVADYVVDADVHVTPPPQMWKEYLSPQFRDQAPTVETVGDVDYIVFEGQRKQVHLMQSQAGRKTSEYKNVGKFSDMRLGGWQAEKRIEDMDRDGMDKAVLFGGGPLQTGNLDLFFDSFDAFNRWQSDFCAHAPKRLFSAAFLPTVDVPTTVRMMHEAKVRGDVAVNIPAFPQSIKNFTKMSSIWQAMTGDVGGERQYRDAEFDPIWATAQELDLAITFHLGARISRYKDKTNFLPDVPMGKTAMLEVVSIMLYGGVFDRFPQLRIGLIESGVGWIPWACEYMDRTWEMQRHWTECDIKHPPSHYFDQNVYASFISDRIGIELRNRPGCRNIMWSSDYPHSETTFPHSHAVIADNFRDVPQADRDWIIAGCAEKFFGLG</sequence>
<dbReference type="PANTHER" id="PTHR21240:SF28">
    <property type="entry name" value="ISO-OROTATE DECARBOXYLASE (EUROFUNG)"/>
    <property type="match status" value="1"/>
</dbReference>
<reference evidence="3" key="2">
    <citation type="submission" date="2016-08" db="EMBL/GenBank/DDBJ databases">
        <authorList>
            <person name="Seilhamer J.J."/>
        </authorList>
    </citation>
    <scope>NUCLEOTIDE SEQUENCE [LARGE SCALE GENOMIC DNA]</scope>
    <source>
        <strain evidence="3">SA1</strain>
        <plasmid evidence="3">pSA1</plasmid>
    </source>
</reference>